<accession>A0A9P1BRZ3</accession>
<reference evidence="2" key="1">
    <citation type="submission" date="2022-10" db="EMBL/GenBank/DDBJ databases">
        <authorList>
            <person name="Chen Y."/>
            <person name="Dougan E. K."/>
            <person name="Chan C."/>
            <person name="Rhodes N."/>
            <person name="Thang M."/>
        </authorList>
    </citation>
    <scope>NUCLEOTIDE SEQUENCE</scope>
</reference>
<keyword evidence="1" id="KW-0732">Signal</keyword>
<gene>
    <name evidence="2" type="ORF">C1SCF055_LOCUS6305</name>
</gene>
<dbReference type="AlphaFoldDB" id="A0A9P1BRZ3"/>
<evidence type="ECO:0000313" key="3">
    <source>
        <dbReference type="EMBL" id="CAL1131612.1"/>
    </source>
</evidence>
<reference evidence="3" key="2">
    <citation type="submission" date="2024-04" db="EMBL/GenBank/DDBJ databases">
        <authorList>
            <person name="Chen Y."/>
            <person name="Shah S."/>
            <person name="Dougan E. K."/>
            <person name="Thang M."/>
            <person name="Chan C."/>
        </authorList>
    </citation>
    <scope>NUCLEOTIDE SEQUENCE [LARGE SCALE GENOMIC DNA]</scope>
</reference>
<keyword evidence="4" id="KW-1185">Reference proteome</keyword>
<feature type="chain" id="PRO_5043269737" evidence="1">
    <location>
        <begin position="19"/>
        <end position="343"/>
    </location>
</feature>
<feature type="signal peptide" evidence="1">
    <location>
        <begin position="1"/>
        <end position="18"/>
    </location>
</feature>
<evidence type="ECO:0000313" key="4">
    <source>
        <dbReference type="Proteomes" id="UP001152797"/>
    </source>
</evidence>
<dbReference type="EMBL" id="CAMXCT010000397">
    <property type="protein sequence ID" value="CAI3978237.1"/>
    <property type="molecule type" value="Genomic_DNA"/>
</dbReference>
<dbReference type="Proteomes" id="UP001152797">
    <property type="component" value="Unassembled WGS sequence"/>
</dbReference>
<protein>
    <submittedName>
        <fullName evidence="2">Uncharacterized protein</fullName>
    </submittedName>
</protein>
<organism evidence="2">
    <name type="scientific">Cladocopium goreaui</name>
    <dbReference type="NCBI Taxonomy" id="2562237"/>
    <lineage>
        <taxon>Eukaryota</taxon>
        <taxon>Sar</taxon>
        <taxon>Alveolata</taxon>
        <taxon>Dinophyceae</taxon>
        <taxon>Suessiales</taxon>
        <taxon>Symbiodiniaceae</taxon>
        <taxon>Cladocopium</taxon>
    </lineage>
</organism>
<evidence type="ECO:0000313" key="2">
    <source>
        <dbReference type="EMBL" id="CAI3978237.1"/>
    </source>
</evidence>
<evidence type="ECO:0000256" key="1">
    <source>
        <dbReference type="SAM" id="SignalP"/>
    </source>
</evidence>
<sequence length="343" mass="38801">MQVIFPVILLAALKATAADVVQSSARPLRSSMMEKVLRRRLDGNTADSTSYPYSGTSYGYGGYSTTQNYGYSTSYHAGTGDGSVSWQSCEEQWCYVTIYNETGGVDWNKTYENYERGYGYGYTCATYEEGCTCDEEWEVECNSNGYQMCYPKTLYETQGCFDPYAVNCNNETEHYCVDDWGGYCYDKSWGSCPVTCTEDQTYCYSYVYDSTGSVNWTAPQIQFCTNASTGCPCNEELEVECESYGYKMCYPKTEGCYDPYAVNCNNETEHYCVDDWGAYCYDKSWGSCPVTCTEDQTYCYSYVYDSTGQVDDVLVMISELDGSTDPVLRQCKHRLPLQRRVGG</sequence>
<dbReference type="EMBL" id="CAMXCT020000397">
    <property type="protein sequence ID" value="CAL1131612.1"/>
    <property type="molecule type" value="Genomic_DNA"/>
</dbReference>
<name>A0A9P1BRZ3_9DINO</name>
<dbReference type="EMBL" id="CAMXCT030000397">
    <property type="protein sequence ID" value="CAL4765549.1"/>
    <property type="molecule type" value="Genomic_DNA"/>
</dbReference>
<comment type="caution">
    <text evidence="2">The sequence shown here is derived from an EMBL/GenBank/DDBJ whole genome shotgun (WGS) entry which is preliminary data.</text>
</comment>
<dbReference type="OrthoDB" id="10455817at2759"/>
<proteinExistence type="predicted"/>